<sequence length="99" mass="10447">MSRWVVVMLSPERRLISAMLSGSGSPRNTSRVASTRPAAVYFTRPAAPMGARSGSPVSSGLPVSPVSPSSSAATPVTASPIVGPPARPRRQQRRPLRRQ</sequence>
<name>A0ABY5NIB4_9MICO</name>
<evidence type="ECO:0000313" key="2">
    <source>
        <dbReference type="EMBL" id="UUT34893.1"/>
    </source>
</evidence>
<feature type="compositionally biased region" description="Low complexity" evidence="1">
    <location>
        <begin position="53"/>
        <end position="80"/>
    </location>
</feature>
<feature type="compositionally biased region" description="Basic residues" evidence="1">
    <location>
        <begin position="87"/>
        <end position="99"/>
    </location>
</feature>
<accession>A0ABY5NIB4</accession>
<reference evidence="2" key="1">
    <citation type="submission" date="2022-01" db="EMBL/GenBank/DDBJ databases">
        <title>Microbacterium eymi and Microbacterium rhizovicinus sp. nov., isolated from the rhizospheric soil of Elymus tsukushiensis, a plant native to the Dokdo Islands, Republic of Korea.</title>
        <authorList>
            <person name="Hwang Y.J."/>
        </authorList>
    </citation>
    <scope>NUCLEOTIDE SEQUENCE</scope>
    <source>
        <strain evidence="2">KUDC0405</strain>
    </source>
</reference>
<keyword evidence="3" id="KW-1185">Reference proteome</keyword>
<proteinExistence type="predicted"/>
<dbReference type="Proteomes" id="UP001054811">
    <property type="component" value="Chromosome"/>
</dbReference>
<evidence type="ECO:0000313" key="3">
    <source>
        <dbReference type="Proteomes" id="UP001054811"/>
    </source>
</evidence>
<feature type="region of interest" description="Disordered" evidence="1">
    <location>
        <begin position="44"/>
        <end position="99"/>
    </location>
</feature>
<protein>
    <submittedName>
        <fullName evidence="2">Uncharacterized protein</fullName>
    </submittedName>
</protein>
<organism evidence="2 3">
    <name type="scientific">Microbacterium elymi</name>
    <dbReference type="NCBI Taxonomy" id="2909587"/>
    <lineage>
        <taxon>Bacteria</taxon>
        <taxon>Bacillati</taxon>
        <taxon>Actinomycetota</taxon>
        <taxon>Actinomycetes</taxon>
        <taxon>Micrococcales</taxon>
        <taxon>Microbacteriaceae</taxon>
        <taxon>Microbacterium</taxon>
    </lineage>
</organism>
<gene>
    <name evidence="2" type="ORF">L2X98_31275</name>
</gene>
<evidence type="ECO:0000256" key="1">
    <source>
        <dbReference type="SAM" id="MobiDB-lite"/>
    </source>
</evidence>
<dbReference type="EMBL" id="CP091139">
    <property type="protein sequence ID" value="UUT34893.1"/>
    <property type="molecule type" value="Genomic_DNA"/>
</dbReference>